<evidence type="ECO:0000256" key="6">
    <source>
        <dbReference type="ARBA" id="ARBA00034777"/>
    </source>
</evidence>
<proteinExistence type="inferred from homology"/>
<dbReference type="InterPro" id="IPR040316">
    <property type="entry name" value="INTS5"/>
</dbReference>
<organism evidence="9 10">
    <name type="scientific">Photinus pyralis</name>
    <name type="common">Common eastern firefly</name>
    <name type="synonym">Lampyris pyralis</name>
    <dbReference type="NCBI Taxonomy" id="7054"/>
    <lineage>
        <taxon>Eukaryota</taxon>
        <taxon>Metazoa</taxon>
        <taxon>Ecdysozoa</taxon>
        <taxon>Arthropoda</taxon>
        <taxon>Hexapoda</taxon>
        <taxon>Insecta</taxon>
        <taxon>Pterygota</taxon>
        <taxon>Neoptera</taxon>
        <taxon>Endopterygota</taxon>
        <taxon>Coleoptera</taxon>
        <taxon>Polyphaga</taxon>
        <taxon>Elateriformia</taxon>
        <taxon>Elateroidea</taxon>
        <taxon>Lampyridae</taxon>
        <taxon>Lampyrinae</taxon>
        <taxon>Photinus</taxon>
    </lineage>
</organism>
<evidence type="ECO:0000313" key="9">
    <source>
        <dbReference type="EMBL" id="KAB0794779.1"/>
    </source>
</evidence>
<evidence type="ECO:0000256" key="4">
    <source>
        <dbReference type="ARBA" id="ARBA00023212"/>
    </source>
</evidence>
<comment type="caution">
    <text evidence="9">The sequence shown here is derived from an EMBL/GenBank/DDBJ whole genome shotgun (WGS) entry which is preliminary data.</text>
</comment>
<keyword evidence="5" id="KW-0966">Cell projection</keyword>
<dbReference type="InterPro" id="IPR029444">
    <property type="entry name" value="INTS5_C"/>
</dbReference>
<dbReference type="InterPro" id="IPR029214">
    <property type="entry name" value="CFAP144"/>
</dbReference>
<dbReference type="EMBL" id="VVIM01000008">
    <property type="protein sequence ID" value="KAB0794779.1"/>
    <property type="molecule type" value="Genomic_DNA"/>
</dbReference>
<dbReference type="InParanoid" id="A0A5N4ABW3"/>
<feature type="domain" description="Integrator complex subunit 5 N-terminal" evidence="7">
    <location>
        <begin position="147"/>
        <end position="352"/>
    </location>
</feature>
<accession>A0A5N4ABW3</accession>
<dbReference type="GO" id="GO:0005929">
    <property type="term" value="C:cilium"/>
    <property type="evidence" value="ECO:0007669"/>
    <property type="project" value="UniProtKB-SubCell"/>
</dbReference>
<evidence type="ECO:0000259" key="8">
    <source>
        <dbReference type="Pfam" id="PF14838"/>
    </source>
</evidence>
<evidence type="ECO:0000313" key="10">
    <source>
        <dbReference type="Proteomes" id="UP000327044"/>
    </source>
</evidence>
<keyword evidence="3" id="KW-0963">Cytoplasm</keyword>
<dbReference type="FunCoup" id="A0A5N4ABW3">
    <property type="interactions" value="2146"/>
</dbReference>
<gene>
    <name evidence="9" type="ORF">PPYR_11618</name>
</gene>
<dbReference type="Pfam" id="PF14886">
    <property type="entry name" value="FAM183"/>
    <property type="match status" value="1"/>
</dbReference>
<dbReference type="GO" id="GO:0005856">
    <property type="term" value="C:cytoskeleton"/>
    <property type="evidence" value="ECO:0007669"/>
    <property type="project" value="UniProtKB-SubCell"/>
</dbReference>
<dbReference type="Proteomes" id="UP000327044">
    <property type="component" value="Unassembled WGS sequence"/>
</dbReference>
<keyword evidence="10" id="KW-1185">Reference proteome</keyword>
<evidence type="ECO:0000256" key="1">
    <source>
        <dbReference type="ARBA" id="ARBA00004138"/>
    </source>
</evidence>
<evidence type="ECO:0000259" key="7">
    <source>
        <dbReference type="Pfam" id="PF14837"/>
    </source>
</evidence>
<comment type="subcellular location">
    <subcellularLocation>
        <location evidence="1">Cell projection</location>
        <location evidence="1">Cilium</location>
    </subcellularLocation>
    <subcellularLocation>
        <location evidence="2">Cytoplasm</location>
        <location evidence="2">Cytoskeleton</location>
    </subcellularLocation>
</comment>
<evidence type="ECO:0008006" key="11">
    <source>
        <dbReference type="Google" id="ProtNLM"/>
    </source>
</evidence>
<evidence type="ECO:0000256" key="3">
    <source>
        <dbReference type="ARBA" id="ARBA00022490"/>
    </source>
</evidence>
<reference evidence="9 10" key="1">
    <citation type="journal article" date="2018" name="Elife">
        <title>Firefly genomes illuminate parallel origins of bioluminescence in beetles.</title>
        <authorList>
            <person name="Fallon T.R."/>
            <person name="Lower S.E."/>
            <person name="Chang C.H."/>
            <person name="Bessho-Uehara M."/>
            <person name="Martin G.J."/>
            <person name="Bewick A.J."/>
            <person name="Behringer M."/>
            <person name="Debat H.J."/>
            <person name="Wong I."/>
            <person name="Day J.C."/>
            <person name="Suvorov A."/>
            <person name="Silva C.J."/>
            <person name="Stanger-Hall K.F."/>
            <person name="Hall D.W."/>
            <person name="Schmitz R.J."/>
            <person name="Nelson D.R."/>
            <person name="Lewis S.M."/>
            <person name="Shigenobu S."/>
            <person name="Bybee S.M."/>
            <person name="Larracuente A.M."/>
            <person name="Oba Y."/>
            <person name="Weng J.K."/>
        </authorList>
    </citation>
    <scope>NUCLEOTIDE SEQUENCE [LARGE SCALE GENOMIC DNA]</scope>
    <source>
        <strain evidence="9">1611_PpyrPB1</strain>
        <tissue evidence="9">Whole body</tissue>
    </source>
</reference>
<dbReference type="PANTHER" id="PTHR31697:SF2">
    <property type="entry name" value="INTEGRATOR COMPLEX SUBUNIT 5"/>
    <property type="match status" value="1"/>
</dbReference>
<dbReference type="Pfam" id="PF14837">
    <property type="entry name" value="INTS5_N"/>
    <property type="match status" value="1"/>
</dbReference>
<sequence length="1088" mass="122633">MSKKITERFLKERYEKDDHYFTVYDHYTPNYFRPTIPGKFYSRHDTLDLTQADPKLVDAIKLAKDKLPRDKYPWPVTESHNYGWYEPLVPLDRNDYRFYCPAKTAPFVTHEILLRLDKTMQKPKFVGIPYPFRIMSPTIRNVQQPDVLLELKSFIGGATHSTKPNHFELTKAALNLLKTLPAARDAVLEYFCTVFNVATQNFIVRIETEIATGQLPPATEDDEAIISEIHGVICNFVSSNAEAWAPIISTWSLELLGELSTRYAGRAHVSTSVNETLQLWMSCRATRTLIDITTQCLSSHIHSDTEACINALLDTSVKHSPNFDWVVAHVGSCFPTTVITRVLSCGLKDFCQNKSYEQGSQSPKLKSVVGILGHLAGSHCEDIHTALLDLFNWSLKPLSPGDQEDCKLQKKATVPFLLQLAYLSPTILVAISKDICETLTLSAVTQLCRFIDDWCKYFGSPDALKEIIINLIIKCEIGGVQIINIFLDCILIENVSIANTMKNSIQKCAQEMLEHLLQEIDSLVRAQSQHPNTVINILDSFIREVAELDEILTSTQLKASTAAKIITFIGHNNPSVLVKSCAHLFKNATTSEHLASLVYILTNELLDKTRDPYCEKGGHFAVILHQVVTQAEEMPDGSKEEAYLQLIKNLLILLRWEKSEQFPLLHSNVIWRAVHFNIINLTKLFGSKDYNLEVQHAVAELLDFLRLPSLDGINSYPIPLQAVLNLTSGAVRYFFRCCSESDVKKFLGLGRIKNVLKRVVLHSKAAKMLALRELLEGALFSDTKMLFGAKAESSLKPDDFEKLLIEQNRKNSKSIVLTKNSSVLHGGVIGNGRKKSISSAELSKEAISDNTEQFLRTLKACCTVPVGDDDTAGVDVSVDSLTSVSLLLVQFVSPDVMYNGLPWPEEEFCKVTIERDFYIRRLFNDTPLLWDLLTFVAMYRPTLCYCSVLLRAITATLIHQWNSIGDQTHLVDPSKYKAMLDTTTKVLDVMALGQLLPPPLSSIRDVIPYVKCSEIVQILRDCVWNYMRDNVPSPALFNCDSSGMVWRDPTTARPPEIYTTTLRIIMQQNIETVGHLYCHMFIKIPSNE</sequence>
<keyword evidence="4" id="KW-0206">Cytoskeleton</keyword>
<feature type="domain" description="Integrator complex subunit 5 C-terminal" evidence="8">
    <location>
        <begin position="364"/>
        <end position="1072"/>
    </location>
</feature>
<dbReference type="PANTHER" id="PTHR31697">
    <property type="entry name" value="INTEGRATOR COMPLEX SUBUNIT 5"/>
    <property type="match status" value="1"/>
</dbReference>
<protein>
    <recommendedName>
        <fullName evidence="11">Integrator complex subunit 5 C-terminal domain-containing protein</fullName>
    </recommendedName>
</protein>
<dbReference type="GO" id="GO:0032039">
    <property type="term" value="C:integrator complex"/>
    <property type="evidence" value="ECO:0007669"/>
    <property type="project" value="InterPro"/>
</dbReference>
<name>A0A5N4ABW3_PHOPY</name>
<dbReference type="InterPro" id="IPR029445">
    <property type="entry name" value="INTS5_N"/>
</dbReference>
<evidence type="ECO:0000256" key="5">
    <source>
        <dbReference type="ARBA" id="ARBA00023273"/>
    </source>
</evidence>
<evidence type="ECO:0000256" key="2">
    <source>
        <dbReference type="ARBA" id="ARBA00004245"/>
    </source>
</evidence>
<dbReference type="AlphaFoldDB" id="A0A5N4ABW3"/>
<dbReference type="Pfam" id="PF14838">
    <property type="entry name" value="INTS5_C"/>
    <property type="match status" value="1"/>
</dbReference>
<comment type="similarity">
    <text evidence="6">Belongs to the CFAP144 family.</text>
</comment>
<dbReference type="GO" id="GO:0034472">
    <property type="term" value="P:snRNA 3'-end processing"/>
    <property type="evidence" value="ECO:0007669"/>
    <property type="project" value="TreeGrafter"/>
</dbReference>